<sequence>MELPQGAPHEFVGVQRMLDLARTHLGMEVAWLSQFGDGQQVIHAASGDTAAMNVVLGEGTPLHGSFCVRVISGALPPVVPDARRDLVARDLDVTRDLGIGSYVGAPVRDADGAVTGMLCCLSRTASPELDVHASRYAALVADLISDHLASAAVLEQRDRQRTRMVVQGVLGRGAIRMLFQPVVALDTGHVVGVEALARFDVPSFPTPAHAFAAATHVGLGTELELLAVRRALAGLEQLPRGVRLSVNLSAEALLDPATPDLLLRAGHRARRDGRSLCVEVTEHTQVMDYPALIEVTGRLREAGLALAVDDAGAGFASLRHILRLRPDVIKADLDLVRGVDSDPVRQALIRSLVGFAAEIGADLIAEGIETQAEREALLDLGVPLGQGYLLGRPAPLPVLEDEPVGT</sequence>
<dbReference type="SUPFAM" id="SSF141868">
    <property type="entry name" value="EAL domain-like"/>
    <property type="match status" value="1"/>
</dbReference>
<dbReference type="Gene3D" id="3.30.450.40">
    <property type="match status" value="1"/>
</dbReference>
<dbReference type="PROSITE" id="PS50883">
    <property type="entry name" value="EAL"/>
    <property type="match status" value="1"/>
</dbReference>
<proteinExistence type="predicted"/>
<dbReference type="AlphaFoldDB" id="A0A2S6IJ69"/>
<evidence type="ECO:0000259" key="1">
    <source>
        <dbReference type="PROSITE" id="PS50883"/>
    </source>
</evidence>
<name>A0A2S6IJ69_9ACTN</name>
<comment type="caution">
    <text evidence="2">The sequence shown here is derived from an EMBL/GenBank/DDBJ whole genome shotgun (WGS) entry which is preliminary data.</text>
</comment>
<keyword evidence="3" id="KW-1185">Reference proteome</keyword>
<dbReference type="PANTHER" id="PTHR33121:SF76">
    <property type="entry name" value="SIGNALING PROTEIN"/>
    <property type="match status" value="1"/>
</dbReference>
<reference evidence="2 3" key="1">
    <citation type="submission" date="2018-02" db="EMBL/GenBank/DDBJ databases">
        <title>Genomic Encyclopedia of Archaeal and Bacterial Type Strains, Phase II (KMG-II): from individual species to whole genera.</title>
        <authorList>
            <person name="Goeker M."/>
        </authorList>
    </citation>
    <scope>NUCLEOTIDE SEQUENCE [LARGE SCALE GENOMIC DNA]</scope>
    <source>
        <strain evidence="2 3">DSM 22857</strain>
    </source>
</reference>
<dbReference type="PANTHER" id="PTHR33121">
    <property type="entry name" value="CYCLIC DI-GMP PHOSPHODIESTERASE PDEF"/>
    <property type="match status" value="1"/>
</dbReference>
<gene>
    <name evidence="2" type="ORF">CLV92_108169</name>
</gene>
<evidence type="ECO:0000313" key="3">
    <source>
        <dbReference type="Proteomes" id="UP000239485"/>
    </source>
</evidence>
<dbReference type="SMART" id="SM00052">
    <property type="entry name" value="EAL"/>
    <property type="match status" value="1"/>
</dbReference>
<evidence type="ECO:0000313" key="2">
    <source>
        <dbReference type="EMBL" id="PPK94267.1"/>
    </source>
</evidence>
<dbReference type="EMBL" id="PTJD01000008">
    <property type="protein sequence ID" value="PPK94267.1"/>
    <property type="molecule type" value="Genomic_DNA"/>
</dbReference>
<protein>
    <submittedName>
        <fullName evidence="2">EAL domain-containing protein (Putative c-di-GMP-specific phosphodiesterase class I)</fullName>
    </submittedName>
</protein>
<feature type="domain" description="EAL" evidence="1">
    <location>
        <begin position="159"/>
        <end position="406"/>
    </location>
</feature>
<dbReference type="Pfam" id="PF00563">
    <property type="entry name" value="EAL"/>
    <property type="match status" value="1"/>
</dbReference>
<dbReference type="InterPro" id="IPR029016">
    <property type="entry name" value="GAF-like_dom_sf"/>
</dbReference>
<dbReference type="Pfam" id="PF01590">
    <property type="entry name" value="GAF"/>
    <property type="match status" value="1"/>
</dbReference>
<dbReference type="InterPro" id="IPR003018">
    <property type="entry name" value="GAF"/>
</dbReference>
<dbReference type="InterPro" id="IPR001633">
    <property type="entry name" value="EAL_dom"/>
</dbReference>
<dbReference type="CDD" id="cd01948">
    <property type="entry name" value="EAL"/>
    <property type="match status" value="1"/>
</dbReference>
<accession>A0A2S6IJ69</accession>
<dbReference type="Proteomes" id="UP000239485">
    <property type="component" value="Unassembled WGS sequence"/>
</dbReference>
<organism evidence="2 3">
    <name type="scientific">Kineococcus xinjiangensis</name>
    <dbReference type="NCBI Taxonomy" id="512762"/>
    <lineage>
        <taxon>Bacteria</taxon>
        <taxon>Bacillati</taxon>
        <taxon>Actinomycetota</taxon>
        <taxon>Actinomycetes</taxon>
        <taxon>Kineosporiales</taxon>
        <taxon>Kineosporiaceae</taxon>
        <taxon>Kineococcus</taxon>
    </lineage>
</organism>
<dbReference type="Gene3D" id="3.20.20.450">
    <property type="entry name" value="EAL domain"/>
    <property type="match status" value="1"/>
</dbReference>
<dbReference type="RefSeq" id="WP_211291098.1">
    <property type="nucleotide sequence ID" value="NZ_PTJD01000008.1"/>
</dbReference>
<dbReference type="GO" id="GO:0071111">
    <property type="term" value="F:cyclic-guanylate-specific phosphodiesterase activity"/>
    <property type="evidence" value="ECO:0007669"/>
    <property type="project" value="InterPro"/>
</dbReference>
<dbReference type="InterPro" id="IPR035919">
    <property type="entry name" value="EAL_sf"/>
</dbReference>
<dbReference type="InterPro" id="IPR050706">
    <property type="entry name" value="Cyclic-di-GMP_PDE-like"/>
</dbReference>
<dbReference type="SUPFAM" id="SSF55781">
    <property type="entry name" value="GAF domain-like"/>
    <property type="match status" value="1"/>
</dbReference>
<dbReference type="SMART" id="SM00065">
    <property type="entry name" value="GAF"/>
    <property type="match status" value="1"/>
</dbReference>